<dbReference type="Proteomes" id="UP000480684">
    <property type="component" value="Unassembled WGS sequence"/>
</dbReference>
<sequence length="113" mass="12962">MSREPGWSPSIVILVVLSFVGIILAVAGRQEPPQPAVDLRYFHLHPDATDQMLDVSDASMQVKRVSAYRHVPMWDVRHLMEEYVVTRGGRGRGRQMVDIPRLNQALDERWPMK</sequence>
<reference evidence="2 3" key="1">
    <citation type="submission" date="2020-02" db="EMBL/GenBank/DDBJ databases">
        <authorList>
            <person name="Dziuba M."/>
            <person name="Kuznetsov B."/>
            <person name="Mardanov A."/>
            <person name="Ravin N."/>
            <person name="Grouzdev D."/>
        </authorList>
    </citation>
    <scope>NUCLEOTIDE SEQUENCE [LARGE SCALE GENOMIC DNA]</scope>
    <source>
        <strain evidence="2 3">SpK</strain>
    </source>
</reference>
<dbReference type="AlphaFoldDB" id="A0A7C9UUF4"/>
<accession>A0A7C9UUF4</accession>
<dbReference type="RefSeq" id="WP_163674391.1">
    <property type="nucleotide sequence ID" value="NZ_JAAIYP010000007.1"/>
</dbReference>
<feature type="transmembrane region" description="Helical" evidence="1">
    <location>
        <begin position="6"/>
        <end position="27"/>
    </location>
</feature>
<dbReference type="GO" id="GO:0008556">
    <property type="term" value="F:P-type potassium transmembrane transporter activity"/>
    <property type="evidence" value="ECO:0007669"/>
    <property type="project" value="InterPro"/>
</dbReference>
<keyword evidence="1" id="KW-0812">Transmembrane</keyword>
<name>A0A7C9UUF4_9PROT</name>
<protein>
    <submittedName>
        <fullName evidence="2">Potassium-transporting ATPase subunit C</fullName>
    </submittedName>
</protein>
<dbReference type="Pfam" id="PF02669">
    <property type="entry name" value="KdpC"/>
    <property type="match status" value="1"/>
</dbReference>
<organism evidence="2 3">
    <name type="scientific">Magnetospirillum aberrantis SpK</name>
    <dbReference type="NCBI Taxonomy" id="908842"/>
    <lineage>
        <taxon>Bacteria</taxon>
        <taxon>Pseudomonadati</taxon>
        <taxon>Pseudomonadota</taxon>
        <taxon>Alphaproteobacteria</taxon>
        <taxon>Rhodospirillales</taxon>
        <taxon>Rhodospirillaceae</taxon>
        <taxon>Magnetospirillum</taxon>
    </lineage>
</organism>
<keyword evidence="3" id="KW-1185">Reference proteome</keyword>
<dbReference type="EMBL" id="JAAIYP010000007">
    <property type="protein sequence ID" value="NFV78930.1"/>
    <property type="molecule type" value="Genomic_DNA"/>
</dbReference>
<keyword evidence="1" id="KW-0472">Membrane</keyword>
<evidence type="ECO:0000313" key="3">
    <source>
        <dbReference type="Proteomes" id="UP000480684"/>
    </source>
</evidence>
<comment type="caution">
    <text evidence="2">The sequence shown here is derived from an EMBL/GenBank/DDBJ whole genome shotgun (WGS) entry which is preliminary data.</text>
</comment>
<keyword evidence="1" id="KW-1133">Transmembrane helix</keyword>
<evidence type="ECO:0000256" key="1">
    <source>
        <dbReference type="SAM" id="Phobius"/>
    </source>
</evidence>
<proteinExistence type="predicted"/>
<evidence type="ECO:0000313" key="2">
    <source>
        <dbReference type="EMBL" id="NFV78930.1"/>
    </source>
</evidence>
<dbReference type="GO" id="GO:0016020">
    <property type="term" value="C:membrane"/>
    <property type="evidence" value="ECO:0007669"/>
    <property type="project" value="InterPro"/>
</dbReference>
<gene>
    <name evidence="2" type="ORF">G4223_02215</name>
</gene>
<dbReference type="InterPro" id="IPR003820">
    <property type="entry name" value="KdpC"/>
</dbReference>